<name>A0A087SJF3_AUXPR</name>
<dbReference type="Proteomes" id="UP000028924">
    <property type="component" value="Unassembled WGS sequence"/>
</dbReference>
<evidence type="ECO:0000256" key="5">
    <source>
        <dbReference type="ARBA" id="ARBA00023054"/>
    </source>
</evidence>
<reference evidence="10 11" key="1">
    <citation type="journal article" date="2014" name="BMC Genomics">
        <title>Oil accumulation mechanisms of the oleaginous microalga Chlorella protothecoides revealed through its genome, transcriptomes, and proteomes.</title>
        <authorList>
            <person name="Gao C."/>
            <person name="Wang Y."/>
            <person name="Shen Y."/>
            <person name="Yan D."/>
            <person name="He X."/>
            <person name="Dai J."/>
            <person name="Wu Q."/>
        </authorList>
    </citation>
    <scope>NUCLEOTIDE SEQUENCE [LARGE SCALE GENOMIC DNA]</scope>
    <source>
        <strain evidence="10 11">0710</strain>
    </source>
</reference>
<feature type="coiled-coil region" evidence="7">
    <location>
        <begin position="506"/>
        <end position="597"/>
    </location>
</feature>
<dbReference type="EMBL" id="KL662123">
    <property type="protein sequence ID" value="KFM25857.1"/>
    <property type="molecule type" value="Genomic_DNA"/>
</dbReference>
<feature type="region of interest" description="Disordered" evidence="8">
    <location>
        <begin position="455"/>
        <end position="474"/>
    </location>
</feature>
<keyword evidence="2 9" id="KW-0812">Transmembrane</keyword>
<evidence type="ECO:0000256" key="2">
    <source>
        <dbReference type="ARBA" id="ARBA00022692"/>
    </source>
</evidence>
<evidence type="ECO:0000256" key="4">
    <source>
        <dbReference type="ARBA" id="ARBA00023034"/>
    </source>
</evidence>
<proteinExistence type="predicted"/>
<accession>A0A087SJF3</accession>
<dbReference type="GO" id="GO:0000301">
    <property type="term" value="P:retrograde transport, vesicle recycling within Golgi"/>
    <property type="evidence" value="ECO:0007669"/>
    <property type="project" value="TreeGrafter"/>
</dbReference>
<dbReference type="PANTHER" id="PTHR13815:SF7">
    <property type="entry name" value="GOLGIN SUBFAMILY A MEMBER 5"/>
    <property type="match status" value="1"/>
</dbReference>
<feature type="compositionally biased region" description="Low complexity" evidence="8">
    <location>
        <begin position="333"/>
        <end position="354"/>
    </location>
</feature>
<feature type="transmembrane region" description="Helical" evidence="9">
    <location>
        <begin position="675"/>
        <end position="695"/>
    </location>
</feature>
<feature type="compositionally biased region" description="Polar residues" evidence="8">
    <location>
        <begin position="111"/>
        <end position="144"/>
    </location>
</feature>
<dbReference type="KEGG" id="apro:F751_1471"/>
<dbReference type="InterPro" id="IPR019177">
    <property type="entry name" value="Golgin_subfamily_A_member_5"/>
</dbReference>
<sequence length="725" mass="73818">MASWLQQRLKEAEGLLQAVDQTAKGVKSTAGAALEGSTDARDAHHAPPIPRSVRKEVPERENLGVRRPLRVSPATSASGRVSPSTRGRAGGPPGPQAGPSSRAVEAREETGTSPDASGSPVEQVSHPTSVEMTWEQLSQQSDGDSSVRPGVQLDPPNLSEGGEGVGESPDAASAGVPGVTEEPDSSEDSRSAERVLRSMGEEADPWGGPAPALGHLVGAESDTAAPTPHPRLDRPPFAADAATEEDERAPPLLPGSTGQGQEGLDDAEPRPDIRQVASDAREAHDSVRDVAEPDGFADAHHTPRLGGSVGAGMAAVGKVGGAESSGDLQQPTEAVPLAPGEEAAAASTAQAAAGGDEGDPVPGPRAGMPSTLGAETSAFEEGDSRDAQDELGTAPLEEQPDPGVSGGAEDEPGQAGSGTGDTSEAPATDGVIPSEEAGQDVAVAMAAAATTLAPASAPTGMPPAATPVDAPAPTAATALPAAPTALPAASSSGTPNPAPQQAQAREARLVRMVEQLKARLEAARSENEQLEEGAALEARLAARGDPGEGEDGERAAEALGSRVAELEAELASATAAAEAAEAARAEATADAAHVRAELAGARQALAESRHADVVDYQRRAREATELLFAKQAQLERASADRAALHCKSPVRVRLTPMPSGGGGRAAVRILRTYPAGRLVVLAYLLFVHVMMYLLLHRLQRRAFEGGGRTGLSVAALRAHRDEIGT</sequence>
<evidence type="ECO:0000256" key="3">
    <source>
        <dbReference type="ARBA" id="ARBA00022989"/>
    </source>
</evidence>
<dbReference type="GeneID" id="23612862"/>
<comment type="subcellular location">
    <subcellularLocation>
        <location evidence="1">Golgi apparatus membrane</location>
        <topology evidence="1">Single-pass membrane protein</topology>
    </subcellularLocation>
</comment>
<dbReference type="RefSeq" id="XP_011398753.1">
    <property type="nucleotide sequence ID" value="XM_011400451.1"/>
</dbReference>
<feature type="compositionally biased region" description="Basic and acidic residues" evidence="8">
    <location>
        <begin position="187"/>
        <end position="200"/>
    </location>
</feature>
<dbReference type="OrthoDB" id="514265at2759"/>
<evidence type="ECO:0000256" key="9">
    <source>
        <dbReference type="SAM" id="Phobius"/>
    </source>
</evidence>
<evidence type="ECO:0000256" key="8">
    <source>
        <dbReference type="SAM" id="MobiDB-lite"/>
    </source>
</evidence>
<evidence type="ECO:0000313" key="11">
    <source>
        <dbReference type="Proteomes" id="UP000028924"/>
    </source>
</evidence>
<evidence type="ECO:0000256" key="6">
    <source>
        <dbReference type="ARBA" id="ARBA00023136"/>
    </source>
</evidence>
<dbReference type="GO" id="GO:0000139">
    <property type="term" value="C:Golgi membrane"/>
    <property type="evidence" value="ECO:0007669"/>
    <property type="project" value="UniProtKB-SubCell"/>
</dbReference>
<evidence type="ECO:0008006" key="12">
    <source>
        <dbReference type="Google" id="ProtNLM"/>
    </source>
</evidence>
<dbReference type="GO" id="GO:0007030">
    <property type="term" value="P:Golgi organization"/>
    <property type="evidence" value="ECO:0007669"/>
    <property type="project" value="InterPro"/>
</dbReference>
<feature type="region of interest" description="Disordered" evidence="8">
    <location>
        <begin position="23"/>
        <end position="443"/>
    </location>
</feature>
<organism evidence="10 11">
    <name type="scientific">Auxenochlorella protothecoides</name>
    <name type="common">Green microalga</name>
    <name type="synonym">Chlorella protothecoides</name>
    <dbReference type="NCBI Taxonomy" id="3075"/>
    <lineage>
        <taxon>Eukaryota</taxon>
        <taxon>Viridiplantae</taxon>
        <taxon>Chlorophyta</taxon>
        <taxon>core chlorophytes</taxon>
        <taxon>Trebouxiophyceae</taxon>
        <taxon>Chlorellales</taxon>
        <taxon>Chlorellaceae</taxon>
        <taxon>Auxenochlorella</taxon>
    </lineage>
</organism>
<feature type="compositionally biased region" description="Basic and acidic residues" evidence="8">
    <location>
        <begin position="267"/>
        <end position="301"/>
    </location>
</feature>
<evidence type="ECO:0000256" key="1">
    <source>
        <dbReference type="ARBA" id="ARBA00004194"/>
    </source>
</evidence>
<evidence type="ECO:0000313" key="10">
    <source>
        <dbReference type="EMBL" id="KFM25857.1"/>
    </source>
</evidence>
<keyword evidence="11" id="KW-1185">Reference proteome</keyword>
<dbReference type="AlphaFoldDB" id="A0A087SJF3"/>
<keyword evidence="4" id="KW-0333">Golgi apparatus</keyword>
<protein>
    <recommendedName>
        <fullName evidence="12">Golgin-84</fullName>
    </recommendedName>
</protein>
<keyword evidence="3 9" id="KW-1133">Transmembrane helix</keyword>
<evidence type="ECO:0000256" key="7">
    <source>
        <dbReference type="SAM" id="Coils"/>
    </source>
</evidence>
<keyword evidence="6 9" id="KW-0472">Membrane</keyword>
<feature type="compositionally biased region" description="Basic and acidic residues" evidence="8">
    <location>
        <begin position="53"/>
        <end position="64"/>
    </location>
</feature>
<dbReference type="GO" id="GO:0031985">
    <property type="term" value="C:Golgi cisterna"/>
    <property type="evidence" value="ECO:0007669"/>
    <property type="project" value="TreeGrafter"/>
</dbReference>
<dbReference type="PANTHER" id="PTHR13815">
    <property type="entry name" value="GOLGIN-84"/>
    <property type="match status" value="1"/>
</dbReference>
<keyword evidence="5 7" id="KW-0175">Coiled coil</keyword>
<gene>
    <name evidence="10" type="ORF">F751_1471</name>
</gene>
<feature type="region of interest" description="Disordered" evidence="8">
    <location>
        <begin position="483"/>
        <end position="505"/>
    </location>
</feature>